<feature type="transmembrane region" description="Helical" evidence="1">
    <location>
        <begin position="49"/>
        <end position="68"/>
    </location>
</feature>
<sequence>MGHLISLIIIAFMILLALGIYKPKIYLKLQKEIYGLLGIEFEFDDSTEAQFRIAFLIVFLLIFILLFLL</sequence>
<evidence type="ECO:0000313" key="3">
    <source>
        <dbReference type="Proteomes" id="UP000199476"/>
    </source>
</evidence>
<accession>A0A1G9J637</accession>
<dbReference type="Proteomes" id="UP000199476">
    <property type="component" value="Unassembled WGS sequence"/>
</dbReference>
<name>A0A1G9J637_9FIRM</name>
<evidence type="ECO:0000313" key="2">
    <source>
        <dbReference type="EMBL" id="SDL33007.1"/>
    </source>
</evidence>
<keyword evidence="1" id="KW-1133">Transmembrane helix</keyword>
<gene>
    <name evidence="2" type="ORF">SAMN04488692_103149</name>
</gene>
<dbReference type="EMBL" id="FNGO01000003">
    <property type="protein sequence ID" value="SDL33007.1"/>
    <property type="molecule type" value="Genomic_DNA"/>
</dbReference>
<protein>
    <submittedName>
        <fullName evidence="2">Uncharacterized protein</fullName>
    </submittedName>
</protein>
<keyword evidence="1" id="KW-0812">Transmembrane</keyword>
<dbReference type="STRING" id="321763.SAMN04488692_103149"/>
<proteinExistence type="predicted"/>
<organism evidence="2 3">
    <name type="scientific">Halarsenatibacter silvermanii</name>
    <dbReference type="NCBI Taxonomy" id="321763"/>
    <lineage>
        <taxon>Bacteria</taxon>
        <taxon>Bacillati</taxon>
        <taxon>Bacillota</taxon>
        <taxon>Clostridia</taxon>
        <taxon>Halanaerobiales</taxon>
        <taxon>Halarsenatibacteraceae</taxon>
        <taxon>Halarsenatibacter</taxon>
    </lineage>
</organism>
<reference evidence="2 3" key="1">
    <citation type="submission" date="2016-10" db="EMBL/GenBank/DDBJ databases">
        <authorList>
            <person name="de Groot N.N."/>
        </authorList>
    </citation>
    <scope>NUCLEOTIDE SEQUENCE [LARGE SCALE GENOMIC DNA]</scope>
    <source>
        <strain evidence="2 3">SLAS-1</strain>
    </source>
</reference>
<keyword evidence="1" id="KW-0472">Membrane</keyword>
<evidence type="ECO:0000256" key="1">
    <source>
        <dbReference type="SAM" id="Phobius"/>
    </source>
</evidence>
<keyword evidence="3" id="KW-1185">Reference proteome</keyword>
<dbReference type="AlphaFoldDB" id="A0A1G9J637"/>